<reference evidence="1 2" key="1">
    <citation type="submission" date="2016-03" db="EMBL/GenBank/DDBJ databases">
        <authorList>
            <person name="Ploux O."/>
        </authorList>
    </citation>
    <scope>NUCLEOTIDE SEQUENCE [LARGE SCALE GENOMIC DNA]</scope>
    <source>
        <strain evidence="1 2">UAMH 11012</strain>
    </source>
</reference>
<dbReference type="Gene3D" id="2.60.120.620">
    <property type="entry name" value="q2cbj1_9rhob like domain"/>
    <property type="match status" value="1"/>
</dbReference>
<proteinExistence type="predicted"/>
<gene>
    <name evidence="1" type="ORF">PAC_15200</name>
</gene>
<name>A0A1L7XJS4_9HELO</name>
<accession>A0A1L7XJS4</accession>
<evidence type="ECO:0000313" key="1">
    <source>
        <dbReference type="EMBL" id="CZR65300.1"/>
    </source>
</evidence>
<dbReference type="OrthoDB" id="27483at2759"/>
<protein>
    <submittedName>
        <fullName evidence="1">Uncharacterized protein</fullName>
    </submittedName>
</protein>
<dbReference type="PANTHER" id="PTHR33099:SF7">
    <property type="entry name" value="MYND-TYPE DOMAIN-CONTAINING PROTEIN"/>
    <property type="match status" value="1"/>
</dbReference>
<evidence type="ECO:0000313" key="2">
    <source>
        <dbReference type="Proteomes" id="UP000184330"/>
    </source>
</evidence>
<sequence length="918" mass="104052">MATFSSDSEDDRESSTSEYGWSSLKSLVLGCISDVHSAGSFATCGSFENFVLPGIVVDEVGAIRFPLSSHDAQALIRASRRAPFGKGSQTLVDEAVRKTWEIDGSKVSFFNHSWNGWLEGVVRAVTKDLGVAGGPNSVRAELYKMLLYEKGAMFKPHKESTEKTPGMFGTLVICFPSEHVGGAVRLTHGRKEKRFGTAELSAYNVTYIAWYADVNHEIEPVQSGYRWILTYNLVNASSSFPTSAGVLDAQITRFCHVLAEWRNLGEEGPECLCYVLDHQYTNAGFKLGNLKGDDYCRTRHVADSCTEAGDFWVLLASLQKVVTFMNDEGGLEDTQSELRLDRIVDLEGFTLRKSLLIPEGYLLHQRLYDSRDPDNQTGGEYMGNQHAEFDQFYNDTVMLIVPKTLATDFLLGRDHTLGDFQDLLQRLESCFKMRNNDPHIRELIIQTCQNHLAAAYPDSGTKDSFLGPIAIAAMAIADQGLFRDAVHLVTDGFDKNAFSILGELVCFQAPAVLEDNLIEAFSKIPKLYRIRRCLHAFRNGFSRNNANRTDEQQAQHLESWVRDRMSEALKSLPEAHPQDAAALIETANEYDDKMFEECLKPFIARFVGCSNFSNALAVEILSFSQTSSHEKDLVARLFPLVLDAAASQFELQKYSSASKDSRSRGDYPYSSWPDCYKDEERGRRDAGIVTDLYQQLLQSDREKASDLLDKIQSQTESLPYTELSRLVIPLLERMIYVVDRRSPDACRFYQSMMAIYITQVVQKEPEKPKDWSRPSEREKCYWENCSSCQLLHEFLMDPREESRRFVLAKDDSGHLRRSVPVYCKISSDELQNPPVLIVNKTLKGWEENHTKWQNRASEAQKTFKRFPQTELKQCLAEKYDAIMDLRIVKHQEGSIAQTNDTLYQSTVPQKRTRSNSSF</sequence>
<organism evidence="1 2">
    <name type="scientific">Phialocephala subalpina</name>
    <dbReference type="NCBI Taxonomy" id="576137"/>
    <lineage>
        <taxon>Eukaryota</taxon>
        <taxon>Fungi</taxon>
        <taxon>Dikarya</taxon>
        <taxon>Ascomycota</taxon>
        <taxon>Pezizomycotina</taxon>
        <taxon>Leotiomycetes</taxon>
        <taxon>Helotiales</taxon>
        <taxon>Mollisiaceae</taxon>
        <taxon>Phialocephala</taxon>
        <taxon>Phialocephala fortinii species complex</taxon>
    </lineage>
</organism>
<dbReference type="PANTHER" id="PTHR33099">
    <property type="entry name" value="FE2OG DIOXYGENASE DOMAIN-CONTAINING PROTEIN"/>
    <property type="match status" value="1"/>
</dbReference>
<dbReference type="AlphaFoldDB" id="A0A1L7XJS4"/>
<dbReference type="Proteomes" id="UP000184330">
    <property type="component" value="Unassembled WGS sequence"/>
</dbReference>
<keyword evidence="2" id="KW-1185">Reference proteome</keyword>
<dbReference type="EMBL" id="FJOG01000030">
    <property type="protein sequence ID" value="CZR65300.1"/>
    <property type="molecule type" value="Genomic_DNA"/>
</dbReference>